<name>A0AA38LKQ4_TAXCH</name>
<dbReference type="Proteomes" id="UP000824469">
    <property type="component" value="Unassembled WGS sequence"/>
</dbReference>
<dbReference type="EMBL" id="JAHRHJ020000002">
    <property type="protein sequence ID" value="KAH9327499.1"/>
    <property type="molecule type" value="Genomic_DNA"/>
</dbReference>
<protein>
    <submittedName>
        <fullName evidence="1">Uncharacterized protein</fullName>
    </submittedName>
</protein>
<organism evidence="1 2">
    <name type="scientific">Taxus chinensis</name>
    <name type="common">Chinese yew</name>
    <name type="synonym">Taxus wallichiana var. chinensis</name>
    <dbReference type="NCBI Taxonomy" id="29808"/>
    <lineage>
        <taxon>Eukaryota</taxon>
        <taxon>Viridiplantae</taxon>
        <taxon>Streptophyta</taxon>
        <taxon>Embryophyta</taxon>
        <taxon>Tracheophyta</taxon>
        <taxon>Spermatophyta</taxon>
        <taxon>Pinopsida</taxon>
        <taxon>Pinidae</taxon>
        <taxon>Conifers II</taxon>
        <taxon>Cupressales</taxon>
        <taxon>Taxaceae</taxon>
        <taxon>Taxus</taxon>
    </lineage>
</organism>
<keyword evidence="2" id="KW-1185">Reference proteome</keyword>
<dbReference type="AlphaFoldDB" id="A0AA38LKQ4"/>
<comment type="caution">
    <text evidence="1">The sequence shown here is derived from an EMBL/GenBank/DDBJ whole genome shotgun (WGS) entry which is preliminary data.</text>
</comment>
<feature type="non-terminal residue" evidence="1">
    <location>
        <position position="1"/>
    </location>
</feature>
<accession>A0AA38LKQ4</accession>
<feature type="non-terminal residue" evidence="1">
    <location>
        <position position="65"/>
    </location>
</feature>
<proteinExistence type="predicted"/>
<reference evidence="1 2" key="1">
    <citation type="journal article" date="2021" name="Nat. Plants">
        <title>The Taxus genome provides insights into paclitaxel biosynthesis.</title>
        <authorList>
            <person name="Xiong X."/>
            <person name="Gou J."/>
            <person name="Liao Q."/>
            <person name="Li Y."/>
            <person name="Zhou Q."/>
            <person name="Bi G."/>
            <person name="Li C."/>
            <person name="Du R."/>
            <person name="Wang X."/>
            <person name="Sun T."/>
            <person name="Guo L."/>
            <person name="Liang H."/>
            <person name="Lu P."/>
            <person name="Wu Y."/>
            <person name="Zhang Z."/>
            <person name="Ro D.K."/>
            <person name="Shang Y."/>
            <person name="Huang S."/>
            <person name="Yan J."/>
        </authorList>
    </citation>
    <scope>NUCLEOTIDE SEQUENCE [LARGE SCALE GENOMIC DNA]</scope>
    <source>
        <strain evidence="1">Ta-2019</strain>
    </source>
</reference>
<evidence type="ECO:0000313" key="1">
    <source>
        <dbReference type="EMBL" id="KAH9327499.1"/>
    </source>
</evidence>
<sequence length="65" mass="7251">SIFGTLFEKNTDPIELAQLAMEGKKQSSQCPIGKEQMGETKSEFVVVEEEDIIDVLFLSFEAPDL</sequence>
<evidence type="ECO:0000313" key="2">
    <source>
        <dbReference type="Proteomes" id="UP000824469"/>
    </source>
</evidence>
<gene>
    <name evidence="1" type="ORF">KI387_007677</name>
</gene>